<gene>
    <name evidence="1" type="ORF">AVEN_227047_1</name>
</gene>
<keyword evidence="2" id="KW-1185">Reference proteome</keyword>
<proteinExistence type="predicted"/>
<dbReference type="EMBL" id="BGPR01023848">
    <property type="protein sequence ID" value="GBN91357.1"/>
    <property type="molecule type" value="Genomic_DNA"/>
</dbReference>
<dbReference type="OrthoDB" id="6465164at2759"/>
<evidence type="ECO:0000313" key="1">
    <source>
        <dbReference type="EMBL" id="GBN91357.1"/>
    </source>
</evidence>
<protein>
    <submittedName>
        <fullName evidence="1">Uncharacterized protein</fullName>
    </submittedName>
</protein>
<accession>A0A4Y2ST38</accession>
<reference evidence="1 2" key="1">
    <citation type="journal article" date="2019" name="Sci. Rep.">
        <title>Orb-weaving spider Araneus ventricosus genome elucidates the spidroin gene catalogue.</title>
        <authorList>
            <person name="Kono N."/>
            <person name="Nakamura H."/>
            <person name="Ohtoshi R."/>
            <person name="Moran D.A.P."/>
            <person name="Shinohara A."/>
            <person name="Yoshida Y."/>
            <person name="Fujiwara M."/>
            <person name="Mori M."/>
            <person name="Tomita M."/>
            <person name="Arakawa K."/>
        </authorList>
    </citation>
    <scope>NUCLEOTIDE SEQUENCE [LARGE SCALE GENOMIC DNA]</scope>
</reference>
<dbReference type="AlphaFoldDB" id="A0A4Y2ST38"/>
<sequence>MNDKEYISEQNYFNTANELPHWAREIKLQCTTVLYSVKLLTRRGNLMTLQYDHPSRGPHIASCAQHFRSPFSADLTSYGFFLSRYLKSKVYLSGVLALMTKDNILRTVLSIPGDNLLSVVDNVVYRMQCVVQEKGGHIKRCLLLWCIVISFL</sequence>
<evidence type="ECO:0000313" key="2">
    <source>
        <dbReference type="Proteomes" id="UP000499080"/>
    </source>
</evidence>
<dbReference type="Proteomes" id="UP000499080">
    <property type="component" value="Unassembled WGS sequence"/>
</dbReference>
<name>A0A4Y2ST38_ARAVE</name>
<organism evidence="1 2">
    <name type="scientific">Araneus ventricosus</name>
    <name type="common">Orbweaver spider</name>
    <name type="synonym">Epeira ventricosa</name>
    <dbReference type="NCBI Taxonomy" id="182803"/>
    <lineage>
        <taxon>Eukaryota</taxon>
        <taxon>Metazoa</taxon>
        <taxon>Ecdysozoa</taxon>
        <taxon>Arthropoda</taxon>
        <taxon>Chelicerata</taxon>
        <taxon>Arachnida</taxon>
        <taxon>Araneae</taxon>
        <taxon>Araneomorphae</taxon>
        <taxon>Entelegynae</taxon>
        <taxon>Araneoidea</taxon>
        <taxon>Araneidae</taxon>
        <taxon>Araneus</taxon>
    </lineage>
</organism>
<comment type="caution">
    <text evidence="1">The sequence shown here is derived from an EMBL/GenBank/DDBJ whole genome shotgun (WGS) entry which is preliminary data.</text>
</comment>